<dbReference type="PANTHER" id="PTHR36766:SF34">
    <property type="entry name" value="NB-ARC DOMAIN-CONTAINING PROTEIN"/>
    <property type="match status" value="1"/>
</dbReference>
<keyword evidence="14" id="KW-1185">Reference proteome</keyword>
<dbReference type="InterPro" id="IPR032675">
    <property type="entry name" value="LRR_dom_sf"/>
</dbReference>
<evidence type="ECO:0000256" key="7">
    <source>
        <dbReference type="ARBA" id="ARBA00023054"/>
    </source>
</evidence>
<dbReference type="Gene3D" id="1.20.5.4130">
    <property type="match status" value="1"/>
</dbReference>
<protein>
    <submittedName>
        <fullName evidence="13">Uncharacterized protein</fullName>
    </submittedName>
</protein>
<keyword evidence="3" id="KW-0677">Repeat</keyword>
<dbReference type="EMBL" id="OZ075131">
    <property type="protein sequence ID" value="CAL4981875.1"/>
    <property type="molecule type" value="Genomic_DNA"/>
</dbReference>
<evidence type="ECO:0000313" key="14">
    <source>
        <dbReference type="Proteomes" id="UP001497457"/>
    </source>
</evidence>
<gene>
    <name evidence="13" type="ORF">URODEC1_LOCUS56354</name>
</gene>
<evidence type="ECO:0000259" key="12">
    <source>
        <dbReference type="Pfam" id="PF25019"/>
    </source>
</evidence>
<dbReference type="Pfam" id="PF25019">
    <property type="entry name" value="LRR_R13L1-DRL21"/>
    <property type="match status" value="1"/>
</dbReference>
<dbReference type="SUPFAM" id="SSF52058">
    <property type="entry name" value="L domain-like"/>
    <property type="match status" value="1"/>
</dbReference>
<evidence type="ECO:0000256" key="6">
    <source>
        <dbReference type="ARBA" id="ARBA00022840"/>
    </source>
</evidence>
<dbReference type="GO" id="GO:0002758">
    <property type="term" value="P:innate immune response-activating signaling pathway"/>
    <property type="evidence" value="ECO:0007669"/>
    <property type="project" value="UniProtKB-ARBA"/>
</dbReference>
<dbReference type="SUPFAM" id="SSF52540">
    <property type="entry name" value="P-loop containing nucleoside triphosphate hydrolases"/>
    <property type="match status" value="1"/>
</dbReference>
<feature type="domain" description="Disease resistance R13L4/SHOC-2-like LRR" evidence="11">
    <location>
        <begin position="577"/>
        <end position="684"/>
    </location>
</feature>
<keyword evidence="4" id="KW-0547">Nucleotide-binding</keyword>
<keyword evidence="2" id="KW-0433">Leucine-rich repeat</keyword>
<dbReference type="PANTHER" id="PTHR36766">
    <property type="entry name" value="PLANT BROAD-SPECTRUM MILDEW RESISTANCE PROTEIN RPW8"/>
    <property type="match status" value="1"/>
</dbReference>
<keyword evidence="7" id="KW-0175">Coiled coil</keyword>
<feature type="domain" description="Disease resistance protein winged helix" evidence="10">
    <location>
        <begin position="428"/>
        <end position="498"/>
    </location>
</feature>
<dbReference type="Pfam" id="PF23559">
    <property type="entry name" value="WHD_DRP"/>
    <property type="match status" value="1"/>
</dbReference>
<feature type="domain" description="Disease resistance R13L4/SHOC-2-like LRR" evidence="11">
    <location>
        <begin position="1133"/>
        <end position="1226"/>
    </location>
</feature>
<dbReference type="InterPro" id="IPR042197">
    <property type="entry name" value="Apaf_helical"/>
</dbReference>
<dbReference type="Proteomes" id="UP001497457">
    <property type="component" value="Chromosome 21rd"/>
</dbReference>
<dbReference type="Gene3D" id="1.10.10.10">
    <property type="entry name" value="Winged helix-like DNA-binding domain superfamily/Winged helix DNA-binding domain"/>
    <property type="match status" value="1"/>
</dbReference>
<dbReference type="InterPro" id="IPR056789">
    <property type="entry name" value="LRR_R13L1-DRL21"/>
</dbReference>
<dbReference type="GO" id="GO:0005524">
    <property type="term" value="F:ATP binding"/>
    <property type="evidence" value="ECO:0007669"/>
    <property type="project" value="UniProtKB-KW"/>
</dbReference>
<dbReference type="InterPro" id="IPR027417">
    <property type="entry name" value="P-loop_NTPase"/>
</dbReference>
<keyword evidence="6" id="KW-0067">ATP-binding</keyword>
<dbReference type="GO" id="GO:0042742">
    <property type="term" value="P:defense response to bacterium"/>
    <property type="evidence" value="ECO:0007669"/>
    <property type="project" value="UniProtKB-ARBA"/>
</dbReference>
<evidence type="ECO:0000256" key="3">
    <source>
        <dbReference type="ARBA" id="ARBA00022737"/>
    </source>
</evidence>
<keyword evidence="5" id="KW-0611">Plant defense</keyword>
<dbReference type="Pfam" id="PF18052">
    <property type="entry name" value="Rx_N"/>
    <property type="match status" value="1"/>
</dbReference>
<evidence type="ECO:0000259" key="10">
    <source>
        <dbReference type="Pfam" id="PF23559"/>
    </source>
</evidence>
<evidence type="ECO:0000256" key="2">
    <source>
        <dbReference type="ARBA" id="ARBA00022614"/>
    </source>
</evidence>
<dbReference type="Pfam" id="PF23598">
    <property type="entry name" value="LRR_14"/>
    <property type="match status" value="2"/>
</dbReference>
<dbReference type="InterPro" id="IPR002182">
    <property type="entry name" value="NB-ARC"/>
</dbReference>
<dbReference type="InterPro" id="IPR055414">
    <property type="entry name" value="LRR_R13L4/SHOC2-like"/>
</dbReference>
<evidence type="ECO:0000259" key="8">
    <source>
        <dbReference type="Pfam" id="PF00931"/>
    </source>
</evidence>
<sequence length="1257" mass="142526">MSIMEAALASGLLEVVGNKLSSLISSEFSDILGVNKDLSKLQDIHGEVTSWLSLVRDKAIESDPSLRWMMKLRNLANEIYDLLDEVYLEDEERRIDNNLDFPQLRLLTFQDRVAHKVEEIKVTFDVIAKQRIDANTIMLNLQVDKVVQSKNKETKAQSLSSFVEESKIPSREHLKSEIVSKLVESNEGEDGHIVSIIGLGGSGKTTLAQQICHDDKIKGHFKDMILWVHISQEFCMDKLICKLFEAITGRKSDVHAHQHMLCTISNKLSGKRFLLVMDDAWHEDRHDWEKFMVLLNGGASGTKILVTTRNQNVAKAVESWLEFKLPFLAEGESWSFFLKSSGWVEKDLDSCFIQVGKDIVKKCGGLPLAIKTLGSILRERSGINSWRAIRDGNLWDEETMQCQVFSSLKLSYIYLKDHLKECFTFCSIFPKGYKIDKDCLIEQWMAHGFIKLKKEELAEDIGNEYFDALMKVGFLQSPIERRPQKSVACKMHELIHDLTRYILQNEVVTSPPADCSRKCRYLSLTTCYDNVERGLFDKVRAVCVSGCNPSFDHLVDKSCYIRSVVLDYAIDTVFPLFILKLGHLRYLEIHRVRCTELPEAISGFWNLQSLHFIICRGFVTLPQSIGKLSKLRTLELNCITDLESLPESIGSCQNLQSLKINYCKKLREIPSSVGRMENLRVLLIVRCSSLQLPSEFNGEFNNLQTVNLYGCRSLQDLPSTFVCHKLHTLDLSETKVTLLPQWVTSFGTLECINLRNCKELLELPKGIANLRNLTVLDVTGCSKLRCMPSGFGQLTGLRHLGLFAVGCGPDDARVSDLENLNKLHNGYMTITNLKYLKDPSDAKKAMLKQKNLWSLELDWSSTEDELLSDMEQDHGVLNALEPQVKIKYLAIRGYRGSYFSHWMAKQNDFCSTGVLLKKTSPCQLLSLTKMTLEGFPNMKYVRGLLEFSSLKSLYLIKMTNLEEMWTTTNDFGIQGGEMGVQYCFPVLSELCVTCCPKLNVKPYLPPSLVTLSFQKSNEQLLSPGSFSHLHLPLVKESSSSCNMLSAVSNLRDLRLTEMTSSSSSWEMLQYHTALVTLDIDSCSDLTTLPESIRSLTSLRNLRINSCPTLGRLPEWLGDLSSLQSLSVFTTWMIDSLPQSAKNLTSLTMLQISGWRNMKQLPDVIQHLTSLELLNLGGCSALTVLPEWIGELSALRRLWIQHCSALQCLPQSIQRLTALRELKISWCPGLYRRYKRGLGPDWHLVSHIPDVRIEGYIE</sequence>
<dbReference type="PRINTS" id="PR00364">
    <property type="entry name" value="DISEASERSIST"/>
</dbReference>
<accession>A0ABC9ASE7</accession>
<organism evidence="13 14">
    <name type="scientific">Urochloa decumbens</name>
    <dbReference type="NCBI Taxonomy" id="240449"/>
    <lineage>
        <taxon>Eukaryota</taxon>
        <taxon>Viridiplantae</taxon>
        <taxon>Streptophyta</taxon>
        <taxon>Embryophyta</taxon>
        <taxon>Tracheophyta</taxon>
        <taxon>Spermatophyta</taxon>
        <taxon>Magnoliopsida</taxon>
        <taxon>Liliopsida</taxon>
        <taxon>Poales</taxon>
        <taxon>Poaceae</taxon>
        <taxon>PACMAD clade</taxon>
        <taxon>Panicoideae</taxon>
        <taxon>Panicodae</taxon>
        <taxon>Paniceae</taxon>
        <taxon>Melinidinae</taxon>
        <taxon>Urochloa</taxon>
    </lineage>
</organism>
<dbReference type="FunFam" id="1.10.10.10:FF:000322">
    <property type="entry name" value="Probable disease resistance protein At1g63360"/>
    <property type="match status" value="1"/>
</dbReference>
<feature type="domain" description="Disease resistance N-terminal" evidence="9">
    <location>
        <begin position="13"/>
        <end position="94"/>
    </location>
</feature>
<dbReference type="Pfam" id="PF00931">
    <property type="entry name" value="NB-ARC"/>
    <property type="match status" value="1"/>
</dbReference>
<reference evidence="13 14" key="2">
    <citation type="submission" date="2024-10" db="EMBL/GenBank/DDBJ databases">
        <authorList>
            <person name="Ryan C."/>
        </authorList>
    </citation>
    <scope>NUCLEOTIDE SEQUENCE [LARGE SCALE GENOMIC DNA]</scope>
</reference>
<evidence type="ECO:0000256" key="1">
    <source>
        <dbReference type="ARBA" id="ARBA00008894"/>
    </source>
</evidence>
<evidence type="ECO:0000259" key="11">
    <source>
        <dbReference type="Pfam" id="PF23598"/>
    </source>
</evidence>
<dbReference type="InterPro" id="IPR058922">
    <property type="entry name" value="WHD_DRP"/>
</dbReference>
<evidence type="ECO:0000313" key="13">
    <source>
        <dbReference type="EMBL" id="CAL4981875.1"/>
    </source>
</evidence>
<dbReference type="AlphaFoldDB" id="A0ABC9ASE7"/>
<dbReference type="Gene3D" id="3.80.10.10">
    <property type="entry name" value="Ribonuclease Inhibitor"/>
    <property type="match status" value="3"/>
</dbReference>
<feature type="domain" description="NB-ARC" evidence="8">
    <location>
        <begin position="172"/>
        <end position="340"/>
    </location>
</feature>
<name>A0ABC9ASE7_9POAL</name>
<dbReference type="InterPro" id="IPR036388">
    <property type="entry name" value="WH-like_DNA-bd_sf"/>
</dbReference>
<feature type="domain" description="R13L1/DRL21-like LRR repeat region" evidence="12">
    <location>
        <begin position="815"/>
        <end position="958"/>
    </location>
</feature>
<evidence type="ECO:0000256" key="4">
    <source>
        <dbReference type="ARBA" id="ARBA00022741"/>
    </source>
</evidence>
<evidence type="ECO:0000256" key="5">
    <source>
        <dbReference type="ARBA" id="ARBA00022821"/>
    </source>
</evidence>
<dbReference type="Gene3D" id="1.10.8.430">
    <property type="entry name" value="Helical domain of apoptotic protease-activating factors"/>
    <property type="match status" value="1"/>
</dbReference>
<dbReference type="GO" id="GO:0009626">
    <property type="term" value="P:plant-type hypersensitive response"/>
    <property type="evidence" value="ECO:0007669"/>
    <property type="project" value="UniProtKB-ARBA"/>
</dbReference>
<reference evidence="14" key="1">
    <citation type="submission" date="2024-06" db="EMBL/GenBank/DDBJ databases">
        <authorList>
            <person name="Ryan C."/>
        </authorList>
    </citation>
    <scope>NUCLEOTIDE SEQUENCE [LARGE SCALE GENOMIC DNA]</scope>
</reference>
<proteinExistence type="inferred from homology"/>
<comment type="similarity">
    <text evidence="1">Belongs to the disease resistance NB-LRR family.</text>
</comment>
<dbReference type="Gene3D" id="3.40.50.300">
    <property type="entry name" value="P-loop containing nucleotide triphosphate hydrolases"/>
    <property type="match status" value="1"/>
</dbReference>
<dbReference type="InterPro" id="IPR041118">
    <property type="entry name" value="Rx_N"/>
</dbReference>
<dbReference type="SUPFAM" id="SSF52047">
    <property type="entry name" value="RNI-like"/>
    <property type="match status" value="1"/>
</dbReference>
<evidence type="ECO:0000259" key="9">
    <source>
        <dbReference type="Pfam" id="PF18052"/>
    </source>
</evidence>